<dbReference type="AlphaFoldDB" id="A0A2U3BE51"/>
<reference evidence="1 2" key="1">
    <citation type="submission" date="2018-05" db="EMBL/GenBank/DDBJ databases">
        <title>Vibrio limimaris sp. nov., isolated from marine sediment.</title>
        <authorList>
            <person name="Li C.-M."/>
        </authorList>
    </citation>
    <scope>NUCLEOTIDE SEQUENCE [LARGE SCALE GENOMIC DNA]</scope>
    <source>
        <strain evidence="1 2">E4404</strain>
    </source>
</reference>
<evidence type="ECO:0000313" key="1">
    <source>
        <dbReference type="EMBL" id="PWI35055.1"/>
    </source>
</evidence>
<gene>
    <name evidence="1" type="ORF">DI392_01895</name>
</gene>
<sequence length="122" mass="12662">MTPVGMNNATQAYAAQAKMAPSTPQPVAAEAKDADKALKVEQNKVTLSAEGKALLTALSEIDKESKEVAKDKDFGDKVESFTHGALGMSSPDKIEETEDSSYSAGQYVSGALTAGALLLAVI</sequence>
<keyword evidence="2" id="KW-1185">Reference proteome</keyword>
<dbReference type="OrthoDB" id="6388959at2"/>
<dbReference type="EMBL" id="QFWT01000001">
    <property type="protein sequence ID" value="PWI35055.1"/>
    <property type="molecule type" value="Genomic_DNA"/>
</dbReference>
<protein>
    <submittedName>
        <fullName evidence="1">Uncharacterized protein</fullName>
    </submittedName>
</protein>
<evidence type="ECO:0000313" key="2">
    <source>
        <dbReference type="Proteomes" id="UP000245362"/>
    </source>
</evidence>
<proteinExistence type="predicted"/>
<dbReference type="RefSeq" id="WP_109318207.1">
    <property type="nucleotide sequence ID" value="NZ_QFWT01000001.1"/>
</dbReference>
<comment type="caution">
    <text evidence="1">The sequence shown here is derived from an EMBL/GenBank/DDBJ whole genome shotgun (WGS) entry which is preliminary data.</text>
</comment>
<organism evidence="1 2">
    <name type="scientific">Vibrio albus</name>
    <dbReference type="NCBI Taxonomy" id="2200953"/>
    <lineage>
        <taxon>Bacteria</taxon>
        <taxon>Pseudomonadati</taxon>
        <taxon>Pseudomonadota</taxon>
        <taxon>Gammaproteobacteria</taxon>
        <taxon>Vibrionales</taxon>
        <taxon>Vibrionaceae</taxon>
        <taxon>Vibrio</taxon>
    </lineage>
</organism>
<dbReference type="Proteomes" id="UP000245362">
    <property type="component" value="Unassembled WGS sequence"/>
</dbReference>
<name>A0A2U3BE51_9VIBR</name>
<accession>A0A2U3BE51</accession>